<reference evidence="2 3" key="1">
    <citation type="submission" date="2018-11" db="EMBL/GenBank/DDBJ databases">
        <title>Sequencing the genomes of 1000 actinobacteria strains.</title>
        <authorList>
            <person name="Klenk H.-P."/>
        </authorList>
    </citation>
    <scope>NUCLEOTIDE SEQUENCE [LARGE SCALE GENOMIC DNA]</scope>
    <source>
        <strain evidence="2 3">DSM 12652</strain>
    </source>
</reference>
<protein>
    <recommendedName>
        <fullName evidence="4">3-hydroxyacyl-CoA dehydrogenase</fullName>
    </recommendedName>
</protein>
<evidence type="ECO:0000313" key="3">
    <source>
        <dbReference type="Proteomes" id="UP000281738"/>
    </source>
</evidence>
<proteinExistence type="predicted"/>
<feature type="region of interest" description="Disordered" evidence="1">
    <location>
        <begin position="1"/>
        <end position="25"/>
    </location>
</feature>
<evidence type="ECO:0008006" key="4">
    <source>
        <dbReference type="Google" id="ProtNLM"/>
    </source>
</evidence>
<name>A0A3N2CVT4_9ACTN</name>
<gene>
    <name evidence="2" type="ORF">EDD33_2398</name>
</gene>
<evidence type="ECO:0000313" key="2">
    <source>
        <dbReference type="EMBL" id="ROR91528.1"/>
    </source>
</evidence>
<sequence length="172" mass="18489">MSPTTVPTAPHRAHAGPGRPPRRRVPVASVQGTLALDLGRGGGTPSDDRGLPSPLALLPGGRAELDAFAQRFAAAVVEVVGGDRGPSQLLRWTSPEVYADLQRRSALMNRTVPGDRRVRRLRSQVRSVHLSCPAPGAVELSIHVRRGDRSRAVAARLVQREGRWCCTALEFG</sequence>
<accession>A0A3N2CVT4</accession>
<organism evidence="2 3">
    <name type="scientific">Nocardioides aurantiacus</name>
    <dbReference type="NCBI Taxonomy" id="86796"/>
    <lineage>
        <taxon>Bacteria</taxon>
        <taxon>Bacillati</taxon>
        <taxon>Actinomycetota</taxon>
        <taxon>Actinomycetes</taxon>
        <taxon>Propionibacteriales</taxon>
        <taxon>Nocardioidaceae</taxon>
        <taxon>Nocardioides</taxon>
    </lineage>
</organism>
<keyword evidence="3" id="KW-1185">Reference proteome</keyword>
<dbReference type="InterPro" id="IPR045596">
    <property type="entry name" value="DUF6459"/>
</dbReference>
<evidence type="ECO:0000256" key="1">
    <source>
        <dbReference type="SAM" id="MobiDB-lite"/>
    </source>
</evidence>
<dbReference type="EMBL" id="RKHO01000001">
    <property type="protein sequence ID" value="ROR91528.1"/>
    <property type="molecule type" value="Genomic_DNA"/>
</dbReference>
<dbReference type="Proteomes" id="UP000281738">
    <property type="component" value="Unassembled WGS sequence"/>
</dbReference>
<dbReference type="OrthoDB" id="3266345at2"/>
<dbReference type="Pfam" id="PF20060">
    <property type="entry name" value="DUF6459"/>
    <property type="match status" value="1"/>
</dbReference>
<comment type="caution">
    <text evidence="2">The sequence shown here is derived from an EMBL/GenBank/DDBJ whole genome shotgun (WGS) entry which is preliminary data.</text>
</comment>
<dbReference type="RefSeq" id="WP_148077067.1">
    <property type="nucleotide sequence ID" value="NZ_RKHO01000001.1"/>
</dbReference>
<dbReference type="AlphaFoldDB" id="A0A3N2CVT4"/>